<gene>
    <name evidence="1" type="ORF">OWV82_002602</name>
</gene>
<organism evidence="1 2">
    <name type="scientific">Melia azedarach</name>
    <name type="common">Chinaberry tree</name>
    <dbReference type="NCBI Taxonomy" id="155640"/>
    <lineage>
        <taxon>Eukaryota</taxon>
        <taxon>Viridiplantae</taxon>
        <taxon>Streptophyta</taxon>
        <taxon>Embryophyta</taxon>
        <taxon>Tracheophyta</taxon>
        <taxon>Spermatophyta</taxon>
        <taxon>Magnoliopsida</taxon>
        <taxon>eudicotyledons</taxon>
        <taxon>Gunneridae</taxon>
        <taxon>Pentapetalae</taxon>
        <taxon>rosids</taxon>
        <taxon>malvids</taxon>
        <taxon>Sapindales</taxon>
        <taxon>Meliaceae</taxon>
        <taxon>Melia</taxon>
    </lineage>
</organism>
<reference evidence="1 2" key="1">
    <citation type="journal article" date="2023" name="Science">
        <title>Complex scaffold remodeling in plant triterpene biosynthesis.</title>
        <authorList>
            <person name="De La Pena R."/>
            <person name="Hodgson H."/>
            <person name="Liu J.C."/>
            <person name="Stephenson M.J."/>
            <person name="Martin A.C."/>
            <person name="Owen C."/>
            <person name="Harkess A."/>
            <person name="Leebens-Mack J."/>
            <person name="Jimenez L.E."/>
            <person name="Osbourn A."/>
            <person name="Sattely E.S."/>
        </authorList>
    </citation>
    <scope>NUCLEOTIDE SEQUENCE [LARGE SCALE GENOMIC DNA]</scope>
    <source>
        <strain evidence="2">cv. JPN11</strain>
        <tissue evidence="1">Leaf</tissue>
    </source>
</reference>
<keyword evidence="2" id="KW-1185">Reference proteome</keyword>
<accession>A0ACC1Z1H0</accession>
<dbReference type="Proteomes" id="UP001164539">
    <property type="component" value="Chromosome 1"/>
</dbReference>
<comment type="caution">
    <text evidence="1">The sequence shown here is derived from an EMBL/GenBank/DDBJ whole genome shotgun (WGS) entry which is preliminary data.</text>
</comment>
<evidence type="ECO:0000313" key="1">
    <source>
        <dbReference type="EMBL" id="KAJ4729895.1"/>
    </source>
</evidence>
<protein>
    <submittedName>
        <fullName evidence="1">External alternative NAD(P)H-ubiquinone oxidoreductase</fullName>
    </submittedName>
</protein>
<proteinExistence type="predicted"/>
<dbReference type="EMBL" id="CM051394">
    <property type="protein sequence ID" value="KAJ4729895.1"/>
    <property type="molecule type" value="Genomic_DNA"/>
</dbReference>
<sequence>MRGYKFYDRAIQAFRDRSLLSKILVIGTVSSGSIVAFSDSRPFQSINGDSGQGEFKKKRVVVLGTGWAGTSFLRNLKSNSYEVQVVSPRNYFAFTPLLPSVTNGTVEARSIVEPIRSIVRKKDMDIQFKEAECYKIDAENKKVYCRNNEASNLGGKEEFALDYDILIIAMGARPNTFNTPGVVEYAHFLKEVEHALKIRRTVIDCFERASLPNLSDEERKRILHFVVVGGGPSGVEFAAELHDFVVEDLTKLYPSVKEFIKISLLEAGDNILNMFDKRITAFAEEKFKRDGIHLKMGSMVVRLSEKEISTKDTATGQISSMPYGMVVWSTGIGTRPVITDFMKQIGQKNRRVLATDEWLRVEGCESVYALGDCATINQRKVMEDITAIFSKADKNSTGKLNEKDFQDVVEDICERYPQVQIYLNKLQSKNGNILLKNTEEDPKKASKELDIEKFTKALSEVDSQMKNLPATAQVASQQGVYLAKCFNRMEQCEKHPEGPLRFRGTGRHRFRPFRYKHFGQFAPLGGEQTAAQLPGDWVSIGQSSQWLWYSVYASKQVSWRTRYLVISDWTRRFIFGRDSSRI</sequence>
<name>A0ACC1Z1H0_MELAZ</name>
<evidence type="ECO:0000313" key="2">
    <source>
        <dbReference type="Proteomes" id="UP001164539"/>
    </source>
</evidence>